<organism evidence="2 3">
    <name type="scientific">Floricoccus tropicus</name>
    <dbReference type="NCBI Taxonomy" id="1859473"/>
    <lineage>
        <taxon>Bacteria</taxon>
        <taxon>Bacillati</taxon>
        <taxon>Bacillota</taxon>
        <taxon>Bacilli</taxon>
        <taxon>Lactobacillales</taxon>
        <taxon>Streptococcaceae</taxon>
        <taxon>Floricoccus</taxon>
    </lineage>
</organism>
<protein>
    <recommendedName>
        <fullName evidence="1">YdhG-like domain-containing protein</fullName>
    </recommendedName>
</protein>
<name>A0A1E8GSZ3_9LACT</name>
<reference evidence="3" key="1">
    <citation type="submission" date="2016-09" db="EMBL/GenBank/DDBJ databases">
        <title>Draft genome sequence of a novel species of the family Streptococcaceae isolated from flowers.</title>
        <authorList>
            <person name="Chuah L.-O."/>
            <person name="Yap K.-P."/>
            <person name="Thong K.L."/>
            <person name="Liong M.T."/>
            <person name="Ahmad R."/>
            <person name="Rusul G."/>
        </authorList>
    </citation>
    <scope>NUCLEOTIDE SEQUENCE [LARGE SCALE GENOMIC DNA]</scope>
    <source>
        <strain evidence="3">DF1</strain>
    </source>
</reference>
<gene>
    <name evidence="2" type="ORF">BG261_00630</name>
</gene>
<dbReference type="STRING" id="1859473.BG261_00630"/>
<dbReference type="Proteomes" id="UP000178622">
    <property type="component" value="Unassembled WGS sequence"/>
</dbReference>
<dbReference type="AlphaFoldDB" id="A0A1E8GSZ3"/>
<dbReference type="EMBL" id="MKIR01000001">
    <property type="protein sequence ID" value="OFI50588.1"/>
    <property type="molecule type" value="Genomic_DNA"/>
</dbReference>
<proteinExistence type="predicted"/>
<sequence>MSNINKEIEKYISAIDDKWKVSYEKLLDVINENIPSDFDLNFQYDMPTYVVPLSIFPEGYLGQNDEPLPFVSLASQKNYISLYHMGLMGNRALLAWFEDEFAKEVPTKLNMGKSCIRFTNVKNIPYELIGELMEKISLEDYVNNYERYRKK</sequence>
<feature type="domain" description="YdhG-like" evidence="1">
    <location>
        <begin position="22"/>
        <end position="135"/>
    </location>
</feature>
<evidence type="ECO:0000313" key="2">
    <source>
        <dbReference type="EMBL" id="OFI50588.1"/>
    </source>
</evidence>
<accession>A0A1E8GSZ3</accession>
<dbReference type="InterPro" id="IPR014922">
    <property type="entry name" value="YdhG-like"/>
</dbReference>
<dbReference type="RefSeq" id="WP_070791426.1">
    <property type="nucleotide sequence ID" value="NZ_MKIR01000001.1"/>
</dbReference>
<dbReference type="SUPFAM" id="SSF159888">
    <property type="entry name" value="YdhG-like"/>
    <property type="match status" value="1"/>
</dbReference>
<evidence type="ECO:0000313" key="3">
    <source>
        <dbReference type="Proteomes" id="UP000178622"/>
    </source>
</evidence>
<dbReference type="Pfam" id="PF08818">
    <property type="entry name" value="DUF1801"/>
    <property type="match status" value="1"/>
</dbReference>
<dbReference type="Gene3D" id="3.90.1150.200">
    <property type="match status" value="1"/>
</dbReference>
<dbReference type="OrthoDB" id="9813231at2"/>
<keyword evidence="3" id="KW-1185">Reference proteome</keyword>
<comment type="caution">
    <text evidence="2">The sequence shown here is derived from an EMBL/GenBank/DDBJ whole genome shotgun (WGS) entry which is preliminary data.</text>
</comment>
<evidence type="ECO:0000259" key="1">
    <source>
        <dbReference type="Pfam" id="PF08818"/>
    </source>
</evidence>